<evidence type="ECO:0000313" key="1">
    <source>
        <dbReference type="EMBL" id="PIL32836.1"/>
    </source>
</evidence>
<dbReference type="Proteomes" id="UP000230002">
    <property type="component" value="Unassembled WGS sequence"/>
</dbReference>
<gene>
    <name evidence="1" type="ORF">GSI_04953</name>
</gene>
<comment type="caution">
    <text evidence="1">The sequence shown here is derived from an EMBL/GenBank/DDBJ whole genome shotgun (WGS) entry which is preliminary data.</text>
</comment>
<keyword evidence="2" id="KW-1185">Reference proteome</keyword>
<sequence>MSITDEFLCVLFHPPATSPPYPQSPAVDLFRRRSTARLWTGHPNSWTRSKQCASTRRARGEGTTIAKDISRAQLGETQGAGGATQQCVESRTAINTHILVREARAQGKAKD</sequence>
<proteinExistence type="predicted"/>
<dbReference type="AlphaFoldDB" id="A0A2G8SGE2"/>
<protein>
    <submittedName>
        <fullName evidence="1">Uncharacterized protein</fullName>
    </submittedName>
</protein>
<organism evidence="1 2">
    <name type="scientific">Ganoderma sinense ZZ0214-1</name>
    <dbReference type="NCBI Taxonomy" id="1077348"/>
    <lineage>
        <taxon>Eukaryota</taxon>
        <taxon>Fungi</taxon>
        <taxon>Dikarya</taxon>
        <taxon>Basidiomycota</taxon>
        <taxon>Agaricomycotina</taxon>
        <taxon>Agaricomycetes</taxon>
        <taxon>Polyporales</taxon>
        <taxon>Polyporaceae</taxon>
        <taxon>Ganoderma</taxon>
    </lineage>
</organism>
<name>A0A2G8SGE2_9APHY</name>
<dbReference type="EMBL" id="AYKW01000009">
    <property type="protein sequence ID" value="PIL32836.1"/>
    <property type="molecule type" value="Genomic_DNA"/>
</dbReference>
<reference evidence="1 2" key="1">
    <citation type="journal article" date="2015" name="Sci. Rep.">
        <title>Chromosome-level genome map provides insights into diverse defense mechanisms in the medicinal fungus Ganoderma sinense.</title>
        <authorList>
            <person name="Zhu Y."/>
            <person name="Xu J."/>
            <person name="Sun C."/>
            <person name="Zhou S."/>
            <person name="Xu H."/>
            <person name="Nelson D.R."/>
            <person name="Qian J."/>
            <person name="Song J."/>
            <person name="Luo H."/>
            <person name="Xiang L."/>
            <person name="Li Y."/>
            <person name="Xu Z."/>
            <person name="Ji A."/>
            <person name="Wang L."/>
            <person name="Lu S."/>
            <person name="Hayward A."/>
            <person name="Sun W."/>
            <person name="Li X."/>
            <person name="Schwartz D.C."/>
            <person name="Wang Y."/>
            <person name="Chen S."/>
        </authorList>
    </citation>
    <scope>NUCLEOTIDE SEQUENCE [LARGE SCALE GENOMIC DNA]</scope>
    <source>
        <strain evidence="1 2">ZZ0214-1</strain>
    </source>
</reference>
<evidence type="ECO:0000313" key="2">
    <source>
        <dbReference type="Proteomes" id="UP000230002"/>
    </source>
</evidence>
<accession>A0A2G8SGE2</accession>